<gene>
    <name evidence="3" type="ORF">NPX13_g2132</name>
</gene>
<feature type="signal peptide" evidence="2">
    <location>
        <begin position="1"/>
        <end position="20"/>
    </location>
</feature>
<feature type="compositionally biased region" description="Low complexity" evidence="1">
    <location>
        <begin position="524"/>
        <end position="542"/>
    </location>
</feature>
<feature type="compositionally biased region" description="Low complexity" evidence="1">
    <location>
        <begin position="497"/>
        <end position="515"/>
    </location>
</feature>
<keyword evidence="2" id="KW-0732">Signal</keyword>
<sequence length="616" mass="65626">MKNAQLRLLAVMLYTAGLEAKLYKDNVPTYEIGPGAKVKGNSITYEDPDCPEGLSCMHSTTCATAGTTPSISEDKKYFACCAAGQKLLGSPDTAFDCCADGHDLVGSSKTGYHCCPTGFTYDGKICTEVCENGKTLVDGKCVCPKGTTEGSDGTCEKSPDEPGKCDDGECSSGLESGKCYVFKADNGNRLGLATSNVYFAAPESMTQRYGKFQLCLDEACTPGKPVNPSADLYIRDTYGDLATGANKNQWLSHAINGVHIGRTPAFSNAGHFSISKWPCGKYCLGGFTEGVGPACPAVTPALTFYTQDPQMCVEYEFTEVPCDLKSDANNCIWKSGDQCCNKIDCSKSDCAKKENASSPSDDIPRRPLSSPDSVQPEDTTADGLSPGVVSSNEPSLNDFSNPDDGLVRQVSPDTAPSEDTSQDPRSPEDVSPEKPNDWRNLLSNNTTLLLTAASLALSTLIPRLLTRFIPQTSPPRDPHVPAPASEETQVTTKDIATKSPTPSTPSTPKSVTAPSIPEIEDIVTKSPTPSTPSTPKSATTPSIPEIEDISEDNDITQLSPSSSSSVSRSTATTALISRYTTKSRTVVSTSKINHNQVISEHTEYESSETTPEELEM</sequence>
<evidence type="ECO:0000313" key="3">
    <source>
        <dbReference type="EMBL" id="KAJ3578436.1"/>
    </source>
</evidence>
<keyword evidence="4" id="KW-1185">Reference proteome</keyword>
<feature type="chain" id="PRO_5040942590" evidence="2">
    <location>
        <begin position="21"/>
        <end position="616"/>
    </location>
</feature>
<dbReference type="AlphaFoldDB" id="A0A9W8NKM6"/>
<dbReference type="EMBL" id="JANPWZ010000214">
    <property type="protein sequence ID" value="KAJ3578436.1"/>
    <property type="molecule type" value="Genomic_DNA"/>
</dbReference>
<name>A0A9W8NKM6_9PEZI</name>
<feature type="compositionally biased region" description="Basic and acidic residues" evidence="1">
    <location>
        <begin position="425"/>
        <end position="437"/>
    </location>
</feature>
<comment type="caution">
    <text evidence="3">The sequence shown here is derived from an EMBL/GenBank/DDBJ whole genome shotgun (WGS) entry which is preliminary data.</text>
</comment>
<dbReference type="VEuPathDB" id="FungiDB:F4678DRAFT_433785"/>
<evidence type="ECO:0000256" key="1">
    <source>
        <dbReference type="SAM" id="MobiDB-lite"/>
    </source>
</evidence>
<evidence type="ECO:0000313" key="4">
    <source>
        <dbReference type="Proteomes" id="UP001148614"/>
    </source>
</evidence>
<organism evidence="3 4">
    <name type="scientific">Xylaria arbuscula</name>
    <dbReference type="NCBI Taxonomy" id="114810"/>
    <lineage>
        <taxon>Eukaryota</taxon>
        <taxon>Fungi</taxon>
        <taxon>Dikarya</taxon>
        <taxon>Ascomycota</taxon>
        <taxon>Pezizomycotina</taxon>
        <taxon>Sordariomycetes</taxon>
        <taxon>Xylariomycetidae</taxon>
        <taxon>Xylariales</taxon>
        <taxon>Xylariaceae</taxon>
        <taxon>Xylaria</taxon>
    </lineage>
</organism>
<feature type="compositionally biased region" description="Polar residues" evidence="1">
    <location>
        <begin position="388"/>
        <end position="400"/>
    </location>
</feature>
<feature type="compositionally biased region" description="Acidic residues" evidence="1">
    <location>
        <begin position="545"/>
        <end position="554"/>
    </location>
</feature>
<evidence type="ECO:0000256" key="2">
    <source>
        <dbReference type="SAM" id="SignalP"/>
    </source>
</evidence>
<feature type="region of interest" description="Disordered" evidence="1">
    <location>
        <begin position="471"/>
        <end position="573"/>
    </location>
</feature>
<accession>A0A9W8NKM6</accession>
<feature type="region of interest" description="Disordered" evidence="1">
    <location>
        <begin position="350"/>
        <end position="439"/>
    </location>
</feature>
<feature type="compositionally biased region" description="Low complexity" evidence="1">
    <location>
        <begin position="559"/>
        <end position="569"/>
    </location>
</feature>
<proteinExistence type="predicted"/>
<feature type="region of interest" description="Disordered" evidence="1">
    <location>
        <begin position="591"/>
        <end position="616"/>
    </location>
</feature>
<dbReference type="Proteomes" id="UP001148614">
    <property type="component" value="Unassembled WGS sequence"/>
</dbReference>
<protein>
    <submittedName>
        <fullName evidence="3">Uncharacterized protein</fullName>
    </submittedName>
</protein>
<reference evidence="3" key="1">
    <citation type="submission" date="2022-07" db="EMBL/GenBank/DDBJ databases">
        <title>Genome Sequence of Xylaria arbuscula.</title>
        <authorList>
            <person name="Buettner E."/>
        </authorList>
    </citation>
    <scope>NUCLEOTIDE SEQUENCE</scope>
    <source>
        <strain evidence="3">VT107</strain>
    </source>
</reference>